<feature type="non-terminal residue" evidence="1">
    <location>
        <position position="35"/>
    </location>
</feature>
<proteinExistence type="predicted"/>
<sequence length="35" mass="4279">MNTMLYPELYRSLEAVRWDMEKDIPWDKFDASLLT</sequence>
<evidence type="ECO:0000313" key="2">
    <source>
        <dbReference type="Proteomes" id="UP001609186"/>
    </source>
</evidence>
<evidence type="ECO:0000313" key="1">
    <source>
        <dbReference type="EMBL" id="MFH5255332.1"/>
    </source>
</evidence>
<keyword evidence="2" id="KW-1185">Reference proteome</keyword>
<dbReference type="EMBL" id="JBIMPM010000052">
    <property type="protein sequence ID" value="MFH5255332.1"/>
    <property type="molecule type" value="Genomic_DNA"/>
</dbReference>
<gene>
    <name evidence="1" type="ORF">ACGTRS_29290</name>
</gene>
<protein>
    <submittedName>
        <fullName evidence="1">Ferritin-like domain-containing protein</fullName>
    </submittedName>
</protein>
<organism evidence="1 2">
    <name type="scientific">Burkholderia semiarida</name>
    <dbReference type="NCBI Taxonomy" id="2843303"/>
    <lineage>
        <taxon>Bacteria</taxon>
        <taxon>Pseudomonadati</taxon>
        <taxon>Pseudomonadota</taxon>
        <taxon>Betaproteobacteria</taxon>
        <taxon>Burkholderiales</taxon>
        <taxon>Burkholderiaceae</taxon>
        <taxon>Burkholderia</taxon>
        <taxon>Burkholderia cepacia complex</taxon>
    </lineage>
</organism>
<dbReference type="Proteomes" id="UP001609186">
    <property type="component" value="Unassembled WGS sequence"/>
</dbReference>
<reference evidence="1 2" key="1">
    <citation type="submission" date="2024-10" db="EMBL/GenBank/DDBJ databases">
        <title>Burkholderia semiarida in Mexico.</title>
        <authorList>
            <person name="Estrada P."/>
        </authorList>
    </citation>
    <scope>NUCLEOTIDE SEQUENCE [LARGE SCALE GENOMIC DNA]</scope>
    <source>
        <strain evidence="1 2">CLM7-1</strain>
    </source>
</reference>
<name>A0ABW7LB77_9BURK</name>
<comment type="caution">
    <text evidence="1">The sequence shown here is derived from an EMBL/GenBank/DDBJ whole genome shotgun (WGS) entry which is preliminary data.</text>
</comment>
<accession>A0ABW7LB77</accession>